<keyword evidence="3 4" id="KW-0119">Carbohydrate metabolism</keyword>
<name>A4CBP4_9GAMM</name>
<dbReference type="InterPro" id="IPR037171">
    <property type="entry name" value="NagB/RpiA_transferase-like"/>
</dbReference>
<dbReference type="PROSITE" id="PS01161">
    <property type="entry name" value="GLC_GALNAC_ISOMERASE"/>
    <property type="match status" value="1"/>
</dbReference>
<gene>
    <name evidence="4" type="primary">nagB</name>
    <name evidence="6" type="ORF">PTD2_18205</name>
</gene>
<keyword evidence="7" id="KW-1185">Reference proteome</keyword>
<dbReference type="GO" id="GO:0019262">
    <property type="term" value="P:N-acetylneuraminate catabolic process"/>
    <property type="evidence" value="ECO:0007669"/>
    <property type="project" value="UniProtKB-UniRule"/>
</dbReference>
<dbReference type="InterPro" id="IPR004547">
    <property type="entry name" value="Glucosamine6P_isomerase"/>
</dbReference>
<dbReference type="PANTHER" id="PTHR11280:SF5">
    <property type="entry name" value="GLUCOSAMINE-6-PHOSPHATE ISOMERASE"/>
    <property type="match status" value="1"/>
</dbReference>
<evidence type="ECO:0000256" key="1">
    <source>
        <dbReference type="ARBA" id="ARBA00000644"/>
    </source>
</evidence>
<dbReference type="Pfam" id="PF01182">
    <property type="entry name" value="Glucosamine_iso"/>
    <property type="match status" value="1"/>
</dbReference>
<dbReference type="STRING" id="87626.PTD2_18205"/>
<comment type="caution">
    <text evidence="6">The sequence shown here is derived from an EMBL/GenBank/DDBJ whole genome shotgun (WGS) entry which is preliminary data.</text>
</comment>
<dbReference type="CDD" id="cd01399">
    <property type="entry name" value="GlcN6P_deaminase"/>
    <property type="match status" value="1"/>
</dbReference>
<feature type="active site" description="Proton acceptor; for enolization step" evidence="4">
    <location>
        <position position="67"/>
    </location>
</feature>
<feature type="site" description="Part of the allosteric site" evidence="4">
    <location>
        <position position="155"/>
    </location>
</feature>
<dbReference type="eggNOG" id="COG0363">
    <property type="taxonomic scope" value="Bacteria"/>
</dbReference>
<dbReference type="HAMAP" id="MF_01241">
    <property type="entry name" value="GlcN6P_deamin"/>
    <property type="match status" value="1"/>
</dbReference>
<dbReference type="AlphaFoldDB" id="A4CBP4"/>
<reference evidence="6 7" key="1">
    <citation type="submission" date="2006-02" db="EMBL/GenBank/DDBJ databases">
        <authorList>
            <person name="Moran M.A."/>
            <person name="Kjelleberg S."/>
            <person name="Egan S."/>
            <person name="Saunders N."/>
            <person name="Thomas T."/>
            <person name="Ferriera S."/>
            <person name="Johnson J."/>
            <person name="Kravitz S."/>
            <person name="Halpern A."/>
            <person name="Remington K."/>
            <person name="Beeson K."/>
            <person name="Tran B."/>
            <person name="Rogers Y.-H."/>
            <person name="Friedman R."/>
            <person name="Venter J.C."/>
        </authorList>
    </citation>
    <scope>NUCLEOTIDE SEQUENCE [LARGE SCALE GENOMIC DNA]</scope>
    <source>
        <strain evidence="6 7">D2</strain>
    </source>
</reference>
<protein>
    <recommendedName>
        <fullName evidence="4">Glucosamine-6-phosphate deaminase</fullName>
        <ecNumber evidence="4">3.5.99.6</ecNumber>
    </recommendedName>
    <alternativeName>
        <fullName evidence="4">GlcN6P deaminase</fullName>
        <shortName evidence="4">GNPDA</shortName>
    </alternativeName>
    <alternativeName>
        <fullName evidence="4">Glucosamine-6-phosphate isomerase</fullName>
    </alternativeName>
</protein>
<proteinExistence type="inferred from homology"/>
<dbReference type="InterPro" id="IPR006148">
    <property type="entry name" value="Glc/Gal-6P_isomerase"/>
</dbReference>
<evidence type="ECO:0000313" key="7">
    <source>
        <dbReference type="Proteomes" id="UP000006201"/>
    </source>
</evidence>
<feature type="active site" description="For ring-opening step" evidence="4">
    <location>
        <position position="136"/>
    </location>
</feature>
<evidence type="ECO:0000313" key="6">
    <source>
        <dbReference type="EMBL" id="EAR27781.1"/>
    </source>
</evidence>
<dbReference type="GO" id="GO:0006046">
    <property type="term" value="P:N-acetylglucosamine catabolic process"/>
    <property type="evidence" value="ECO:0007669"/>
    <property type="project" value="UniProtKB-UniRule"/>
</dbReference>
<comment type="caution">
    <text evidence="4">Lacks conserved residue(s) required for the propagation of feature annotation.</text>
</comment>
<dbReference type="Gene3D" id="3.40.50.1360">
    <property type="match status" value="1"/>
</dbReference>
<comment type="catalytic activity">
    <reaction evidence="1 4">
        <text>alpha-D-glucosamine 6-phosphate + H2O = beta-D-fructose 6-phosphate + NH4(+)</text>
        <dbReference type="Rhea" id="RHEA:12172"/>
        <dbReference type="ChEBI" id="CHEBI:15377"/>
        <dbReference type="ChEBI" id="CHEBI:28938"/>
        <dbReference type="ChEBI" id="CHEBI:57634"/>
        <dbReference type="ChEBI" id="CHEBI:75989"/>
        <dbReference type="EC" id="3.5.99.6"/>
    </reaction>
</comment>
<dbReference type="FunFam" id="3.40.50.1360:FF:000003">
    <property type="entry name" value="Glucosamine-6-phosphate deaminase"/>
    <property type="match status" value="1"/>
</dbReference>
<dbReference type="UniPathway" id="UPA00629">
    <property type="reaction ID" value="UER00684"/>
</dbReference>
<feature type="active site" description="For ring-opening step" evidence="4">
    <location>
        <position position="143"/>
    </location>
</feature>
<dbReference type="RefSeq" id="WP_009839613.1">
    <property type="nucleotide sequence ID" value="NZ_CH959301.1"/>
</dbReference>
<evidence type="ECO:0000256" key="2">
    <source>
        <dbReference type="ARBA" id="ARBA00022801"/>
    </source>
</evidence>
<dbReference type="HOGENOM" id="CLU_049611_0_1_6"/>
<comment type="activity regulation">
    <text evidence="4">Allosterically activated by N-acetylglucosamine 6-phosphate (GlcNAc6P).</text>
</comment>
<feature type="site" description="Part of the allosteric site" evidence="4">
    <location>
        <position position="156"/>
    </location>
</feature>
<feature type="site" description="Part of the allosteric site" evidence="4">
    <location>
        <position position="153"/>
    </location>
</feature>
<keyword evidence="2 4" id="KW-0378">Hydrolase</keyword>
<dbReference type="Proteomes" id="UP000006201">
    <property type="component" value="Unassembled WGS sequence"/>
</dbReference>
<dbReference type="GO" id="GO:0005975">
    <property type="term" value="P:carbohydrate metabolic process"/>
    <property type="evidence" value="ECO:0007669"/>
    <property type="project" value="InterPro"/>
</dbReference>
<evidence type="ECO:0000256" key="4">
    <source>
        <dbReference type="HAMAP-Rule" id="MF_01241"/>
    </source>
</evidence>
<evidence type="ECO:0000259" key="5">
    <source>
        <dbReference type="Pfam" id="PF01182"/>
    </source>
</evidence>
<feature type="domain" description="Glucosamine/galactosamine-6-phosphate isomerase" evidence="5">
    <location>
        <begin position="9"/>
        <end position="230"/>
    </location>
</feature>
<dbReference type="InterPro" id="IPR018321">
    <property type="entry name" value="Glucosamine6P_isomerase_CS"/>
</dbReference>
<comment type="similarity">
    <text evidence="4">Belongs to the glucosamine/galactosamine-6-phosphate isomerase family. NagB subfamily.</text>
</comment>
<dbReference type="NCBIfam" id="NF001684">
    <property type="entry name" value="PRK00443.1-4"/>
    <property type="match status" value="1"/>
</dbReference>
<keyword evidence="6" id="KW-0413">Isomerase</keyword>
<dbReference type="GO" id="GO:0005737">
    <property type="term" value="C:cytoplasm"/>
    <property type="evidence" value="ECO:0007669"/>
    <property type="project" value="TreeGrafter"/>
</dbReference>
<dbReference type="EC" id="3.5.99.6" evidence="4"/>
<sequence length="264" mass="28433">MQIVILKDAAEVAHYGAQIFVDQINKKADSVIGLATGSTPVALYQDLIARNAAKEVSFAAVTSFNLDEYLGLTGEHPQSYRYFMNEQLFNHVDIDKSNTHVPPGDAKNPLTACKEYEAKIEAAGGIDVQLLGIGRNGHIGFNEPSSGLTSRTRVKTLTKATIEDNARFFAADEYQPHLSITMGIGTILDSRKVVLLATGANKADAIQAMVEGPLTAACPASALQMHRNAVIVIDDAAASKLADVEFYKHIEAENQKLLAHLATL</sequence>
<keyword evidence="4" id="KW-0021">Allosteric enzyme</keyword>
<evidence type="ECO:0000256" key="3">
    <source>
        <dbReference type="ARBA" id="ARBA00023277"/>
    </source>
</evidence>
<dbReference type="GO" id="GO:0004342">
    <property type="term" value="F:glucosamine-6-phosphate deaminase activity"/>
    <property type="evidence" value="ECO:0007669"/>
    <property type="project" value="UniProtKB-UniRule"/>
</dbReference>
<comment type="pathway">
    <text evidence="4">Amino-sugar metabolism; N-acetylneuraminate degradation; D-fructose 6-phosphate from N-acetylneuraminate: step 5/5.</text>
</comment>
<dbReference type="OrthoDB" id="9791139at2"/>
<feature type="active site" description="Proton acceptor; for ring-opening step" evidence="4">
    <location>
        <position position="138"/>
    </location>
</feature>
<dbReference type="EMBL" id="AAOH01000005">
    <property type="protein sequence ID" value="EAR27781.1"/>
    <property type="molecule type" value="Genomic_DNA"/>
</dbReference>
<comment type="subunit">
    <text evidence="4">Homohexamer.</text>
</comment>
<comment type="function">
    <text evidence="4">Catalyzes the reversible isomerization-deamination of glucosamine 6-phosphate (GlcN6P) to form fructose 6-phosphate (Fru6P) and ammonium ion.</text>
</comment>
<feature type="site" description="Part of the allosteric site" evidence="4">
    <location>
        <position position="146"/>
    </location>
</feature>
<dbReference type="SUPFAM" id="SSF100950">
    <property type="entry name" value="NagB/RpiA/CoA transferase-like"/>
    <property type="match status" value="1"/>
</dbReference>
<accession>A4CBP4</accession>
<dbReference type="GO" id="GO:0006043">
    <property type="term" value="P:glucosamine catabolic process"/>
    <property type="evidence" value="ECO:0007669"/>
    <property type="project" value="TreeGrafter"/>
</dbReference>
<dbReference type="PANTHER" id="PTHR11280">
    <property type="entry name" value="GLUCOSAMINE-6-PHOSPHATE ISOMERASE"/>
    <property type="match status" value="1"/>
</dbReference>
<dbReference type="NCBIfam" id="TIGR00502">
    <property type="entry name" value="nagB"/>
    <property type="match status" value="1"/>
</dbReference>
<organism evidence="6 7">
    <name type="scientific">Pseudoalteromonas tunicata D2</name>
    <dbReference type="NCBI Taxonomy" id="87626"/>
    <lineage>
        <taxon>Bacteria</taxon>
        <taxon>Pseudomonadati</taxon>
        <taxon>Pseudomonadota</taxon>
        <taxon>Gammaproteobacteria</taxon>
        <taxon>Alteromonadales</taxon>
        <taxon>Pseudoalteromonadaceae</taxon>
        <taxon>Pseudoalteromonas</taxon>
    </lineage>
</organism>
<dbReference type="GO" id="GO:0042802">
    <property type="term" value="F:identical protein binding"/>
    <property type="evidence" value="ECO:0007669"/>
    <property type="project" value="TreeGrafter"/>
</dbReference>
<dbReference type="GO" id="GO:0016853">
    <property type="term" value="F:isomerase activity"/>
    <property type="evidence" value="ECO:0007669"/>
    <property type="project" value="UniProtKB-KW"/>
</dbReference>